<organism evidence="2 3">
    <name type="scientific">Strongyloides venezuelensis</name>
    <name type="common">Threadworm</name>
    <dbReference type="NCBI Taxonomy" id="75913"/>
    <lineage>
        <taxon>Eukaryota</taxon>
        <taxon>Metazoa</taxon>
        <taxon>Ecdysozoa</taxon>
        <taxon>Nematoda</taxon>
        <taxon>Chromadorea</taxon>
        <taxon>Rhabditida</taxon>
        <taxon>Tylenchina</taxon>
        <taxon>Panagrolaimomorpha</taxon>
        <taxon>Strongyloidoidea</taxon>
        <taxon>Strongyloididae</taxon>
        <taxon>Strongyloides</taxon>
    </lineage>
</organism>
<proteinExistence type="predicted"/>
<dbReference type="PROSITE" id="PS50994">
    <property type="entry name" value="INTEGRASE"/>
    <property type="match status" value="1"/>
</dbReference>
<keyword evidence="2" id="KW-1185">Reference proteome</keyword>
<evidence type="ECO:0000259" key="1">
    <source>
        <dbReference type="PROSITE" id="PS50994"/>
    </source>
</evidence>
<feature type="domain" description="Integrase catalytic" evidence="1">
    <location>
        <begin position="1"/>
        <end position="108"/>
    </location>
</feature>
<protein>
    <submittedName>
        <fullName evidence="3">Integrase catalytic domain-containing protein</fullName>
    </submittedName>
</protein>
<dbReference type="WBParaSite" id="SVE_0690400.1">
    <property type="protein sequence ID" value="SVE_0690400.1"/>
    <property type="gene ID" value="SVE_0690400"/>
</dbReference>
<evidence type="ECO:0000313" key="3">
    <source>
        <dbReference type="WBParaSite" id="SVE_0690400.1"/>
    </source>
</evidence>
<dbReference type="Proteomes" id="UP000035680">
    <property type="component" value="Unassembled WGS sequence"/>
</dbReference>
<reference evidence="2" key="1">
    <citation type="submission" date="2014-07" db="EMBL/GenBank/DDBJ databases">
        <authorList>
            <person name="Martin A.A"/>
            <person name="De Silva N."/>
        </authorList>
    </citation>
    <scope>NUCLEOTIDE SEQUENCE</scope>
</reference>
<dbReference type="InterPro" id="IPR001584">
    <property type="entry name" value="Integrase_cat-core"/>
</dbReference>
<dbReference type="SUPFAM" id="SSF53098">
    <property type="entry name" value="Ribonuclease H-like"/>
    <property type="match status" value="1"/>
</dbReference>
<sequence>MPNKTEYYMESSFYALQRVHLVLCELTDEKEEKCMILIVFDSYSGYVYGALMKEISSKEIKSELLNYMTYVEIPTYFFSDQGHQFISDDVQQLVKRLGYLWIFSSSGH</sequence>
<dbReference type="STRING" id="75913.A0A0K0FDH8"/>
<dbReference type="Gene3D" id="3.30.420.10">
    <property type="entry name" value="Ribonuclease H-like superfamily/Ribonuclease H"/>
    <property type="match status" value="1"/>
</dbReference>
<dbReference type="InterPro" id="IPR012337">
    <property type="entry name" value="RNaseH-like_sf"/>
</dbReference>
<dbReference type="GO" id="GO:0015074">
    <property type="term" value="P:DNA integration"/>
    <property type="evidence" value="ECO:0007669"/>
    <property type="project" value="InterPro"/>
</dbReference>
<accession>A0A0K0FDH8</accession>
<reference evidence="3" key="2">
    <citation type="submission" date="2015-08" db="UniProtKB">
        <authorList>
            <consortium name="WormBaseParasite"/>
        </authorList>
    </citation>
    <scope>IDENTIFICATION</scope>
</reference>
<dbReference type="GO" id="GO:0003676">
    <property type="term" value="F:nucleic acid binding"/>
    <property type="evidence" value="ECO:0007669"/>
    <property type="project" value="InterPro"/>
</dbReference>
<dbReference type="AlphaFoldDB" id="A0A0K0FDH8"/>
<evidence type="ECO:0000313" key="2">
    <source>
        <dbReference type="Proteomes" id="UP000035680"/>
    </source>
</evidence>
<name>A0A0K0FDH8_STRVS</name>
<dbReference type="InterPro" id="IPR036397">
    <property type="entry name" value="RNaseH_sf"/>
</dbReference>